<feature type="transmembrane region" description="Helical" evidence="1">
    <location>
        <begin position="28"/>
        <end position="51"/>
    </location>
</feature>
<keyword evidence="1" id="KW-0472">Membrane</keyword>
<sequence>MLEADAFYYKEYPNYITADMRDWPLMSIVLYATLMVTVSYSIVIWTSYKVWKHLKAMETHMTVNTKEVNRQMTVALITQAILPLFVLLFPIAITAVLLFTRASIDGVGISISLLLSWIPIVNSVTTIIVVKPYRNAVLKIFSKKARVNVTSNIVKESSIRSQVATTEQP</sequence>
<dbReference type="PANTHER" id="PTHR22943:SF248">
    <property type="entry name" value="SEVEN TM RECEPTOR"/>
    <property type="match status" value="1"/>
</dbReference>
<proteinExistence type="predicted"/>
<evidence type="ECO:0000313" key="2">
    <source>
        <dbReference type="Proteomes" id="UP000887577"/>
    </source>
</evidence>
<dbReference type="Pfam" id="PF10317">
    <property type="entry name" value="7TM_GPCR_Srd"/>
    <property type="match status" value="1"/>
</dbReference>
<dbReference type="InterPro" id="IPR019421">
    <property type="entry name" value="7TM_GPCR_serpentine_rcpt_Srd"/>
</dbReference>
<accession>A0A914YX28</accession>
<evidence type="ECO:0000313" key="3">
    <source>
        <dbReference type="WBParaSite" id="PSU_v2.g2634.t1"/>
    </source>
</evidence>
<evidence type="ECO:0000256" key="1">
    <source>
        <dbReference type="SAM" id="Phobius"/>
    </source>
</evidence>
<keyword evidence="2" id="KW-1185">Reference proteome</keyword>
<organism evidence="2 3">
    <name type="scientific">Panagrolaimus superbus</name>
    <dbReference type="NCBI Taxonomy" id="310955"/>
    <lineage>
        <taxon>Eukaryota</taxon>
        <taxon>Metazoa</taxon>
        <taxon>Ecdysozoa</taxon>
        <taxon>Nematoda</taxon>
        <taxon>Chromadorea</taxon>
        <taxon>Rhabditida</taxon>
        <taxon>Tylenchina</taxon>
        <taxon>Panagrolaimomorpha</taxon>
        <taxon>Panagrolaimoidea</taxon>
        <taxon>Panagrolaimidae</taxon>
        <taxon>Panagrolaimus</taxon>
    </lineage>
</organism>
<keyword evidence="1" id="KW-1133">Transmembrane helix</keyword>
<dbReference type="SUPFAM" id="SSF81321">
    <property type="entry name" value="Family A G protein-coupled receptor-like"/>
    <property type="match status" value="1"/>
</dbReference>
<dbReference type="Proteomes" id="UP000887577">
    <property type="component" value="Unplaced"/>
</dbReference>
<dbReference type="WBParaSite" id="PSU_v2.g2634.t1">
    <property type="protein sequence ID" value="PSU_v2.g2634.t1"/>
    <property type="gene ID" value="PSU_v2.g2634"/>
</dbReference>
<protein>
    <submittedName>
        <fullName evidence="3">Uncharacterized protein</fullName>
    </submittedName>
</protein>
<feature type="transmembrane region" description="Helical" evidence="1">
    <location>
        <begin position="72"/>
        <end position="100"/>
    </location>
</feature>
<name>A0A914YX28_9BILA</name>
<dbReference type="AlphaFoldDB" id="A0A914YX28"/>
<reference evidence="3" key="1">
    <citation type="submission" date="2022-11" db="UniProtKB">
        <authorList>
            <consortium name="WormBaseParasite"/>
        </authorList>
    </citation>
    <scope>IDENTIFICATION</scope>
</reference>
<keyword evidence="1" id="KW-0812">Transmembrane</keyword>
<feature type="transmembrane region" description="Helical" evidence="1">
    <location>
        <begin position="106"/>
        <end position="130"/>
    </location>
</feature>
<dbReference type="PANTHER" id="PTHR22943">
    <property type="entry name" value="7-TRANSMEMBRANE DOMAIN RECEPTOR C.ELEGANS"/>
    <property type="match status" value="1"/>
</dbReference>